<sequence length="87" mass="9074">MARERGEALLVERLSALDFSPVHFRVGGRLPRTATGVGLVPLAFAPTAVQDHAIAAHEPGGGSLGQGHDDVRAPSRSSPRPRGSTAR</sequence>
<protein>
    <submittedName>
        <fullName evidence="2">Uncharacterized protein</fullName>
    </submittedName>
</protein>
<dbReference type="RefSeq" id="WP_077973735.1">
    <property type="nucleotide sequence ID" value="NZ_CP045178.1"/>
</dbReference>
<dbReference type="EMBL" id="MVFC01000041">
    <property type="protein sequence ID" value="OON72181.1"/>
    <property type="molecule type" value="Genomic_DNA"/>
</dbReference>
<evidence type="ECO:0000256" key="1">
    <source>
        <dbReference type="SAM" id="MobiDB-lite"/>
    </source>
</evidence>
<evidence type="ECO:0000313" key="2">
    <source>
        <dbReference type="EMBL" id="OON72181.1"/>
    </source>
</evidence>
<feature type="compositionally biased region" description="Low complexity" evidence="1">
    <location>
        <begin position="74"/>
        <end position="87"/>
    </location>
</feature>
<proteinExistence type="predicted"/>
<evidence type="ECO:0000313" key="3">
    <source>
        <dbReference type="Proteomes" id="UP000190539"/>
    </source>
</evidence>
<keyword evidence="3" id="KW-1185">Reference proteome</keyword>
<dbReference type="Gene3D" id="3.30.450.40">
    <property type="match status" value="1"/>
</dbReference>
<organism evidence="2 3">
    <name type="scientific">Streptomyces tsukubensis</name>
    <dbReference type="NCBI Taxonomy" id="83656"/>
    <lineage>
        <taxon>Bacteria</taxon>
        <taxon>Bacillati</taxon>
        <taxon>Actinomycetota</taxon>
        <taxon>Actinomycetes</taxon>
        <taxon>Kitasatosporales</taxon>
        <taxon>Streptomycetaceae</taxon>
        <taxon>Streptomyces</taxon>
    </lineage>
</organism>
<dbReference type="SUPFAM" id="SSF55781">
    <property type="entry name" value="GAF domain-like"/>
    <property type="match status" value="1"/>
</dbReference>
<dbReference type="Proteomes" id="UP000190539">
    <property type="component" value="Unassembled WGS sequence"/>
</dbReference>
<feature type="region of interest" description="Disordered" evidence="1">
    <location>
        <begin position="53"/>
        <end position="87"/>
    </location>
</feature>
<dbReference type="InterPro" id="IPR029016">
    <property type="entry name" value="GAF-like_dom_sf"/>
</dbReference>
<dbReference type="AlphaFoldDB" id="A0A1V4A109"/>
<gene>
    <name evidence="2" type="ORF">B1H18_30775</name>
</gene>
<reference evidence="2 3" key="1">
    <citation type="submission" date="2017-02" db="EMBL/GenBank/DDBJ databases">
        <title>Draft Genome Sequence of Streptomyces tsukubaensis F601, a Producer of the immunosuppressant tacrolimus FK506.</title>
        <authorList>
            <person name="Zong G."/>
            <person name="Zhong C."/>
            <person name="Fu J."/>
            <person name="Qin R."/>
            <person name="Cao G."/>
        </authorList>
    </citation>
    <scope>NUCLEOTIDE SEQUENCE [LARGE SCALE GENOMIC DNA]</scope>
    <source>
        <strain evidence="2 3">F601</strain>
    </source>
</reference>
<name>A0A1V4A109_9ACTN</name>
<comment type="caution">
    <text evidence="2">The sequence shown here is derived from an EMBL/GenBank/DDBJ whole genome shotgun (WGS) entry which is preliminary data.</text>
</comment>
<accession>A0A1V4A109</accession>
<dbReference type="STRING" id="83656.B1H18_30775"/>